<evidence type="ECO:0000256" key="3">
    <source>
        <dbReference type="ARBA" id="ARBA00022801"/>
    </source>
</evidence>
<evidence type="ECO:0000313" key="8">
    <source>
        <dbReference type="EMBL" id="CAG5071040.1"/>
    </source>
</evidence>
<keyword evidence="9" id="KW-1185">Reference proteome</keyword>
<dbReference type="GO" id="GO:0006508">
    <property type="term" value="P:proteolysis"/>
    <property type="evidence" value="ECO:0007669"/>
    <property type="project" value="UniProtKB-KW"/>
</dbReference>
<dbReference type="EC" id="3.4.24.-" evidence="8"/>
<keyword evidence="4" id="KW-0862">Zinc</keyword>
<dbReference type="Proteomes" id="UP000679725">
    <property type="component" value="Unassembled WGS sequence"/>
</dbReference>
<keyword evidence="2 8" id="KW-0645">Protease</keyword>
<dbReference type="EMBL" id="CAJRAU010000004">
    <property type="protein sequence ID" value="CAG5071040.1"/>
    <property type="molecule type" value="Genomic_DNA"/>
</dbReference>
<dbReference type="PANTHER" id="PTHR43690:SF17">
    <property type="entry name" value="PROTEIN YHJJ"/>
    <property type="match status" value="1"/>
</dbReference>
<feature type="domain" description="Peptidase M16 N-terminal" evidence="6">
    <location>
        <begin position="37"/>
        <end position="151"/>
    </location>
</feature>
<keyword evidence="3 8" id="KW-0378">Hydrolase</keyword>
<name>A0ABM8USY0_9BACT</name>
<evidence type="ECO:0000259" key="6">
    <source>
        <dbReference type="Pfam" id="PF00675"/>
    </source>
</evidence>
<evidence type="ECO:0000256" key="2">
    <source>
        <dbReference type="ARBA" id="ARBA00022670"/>
    </source>
</evidence>
<evidence type="ECO:0000256" key="4">
    <source>
        <dbReference type="ARBA" id="ARBA00022833"/>
    </source>
</evidence>
<dbReference type="InterPro" id="IPR050626">
    <property type="entry name" value="Peptidase_M16"/>
</dbReference>
<dbReference type="GO" id="GO:0008233">
    <property type="term" value="F:peptidase activity"/>
    <property type="evidence" value="ECO:0007669"/>
    <property type="project" value="UniProtKB-KW"/>
</dbReference>
<reference evidence="8 9" key="1">
    <citation type="submission" date="2021-04" db="EMBL/GenBank/DDBJ databases">
        <authorList>
            <person name="Rodrigo-Torres L."/>
            <person name="Arahal R. D."/>
            <person name="Lucena T."/>
        </authorList>
    </citation>
    <scope>NUCLEOTIDE SEQUENCE [LARGE SCALE GENOMIC DNA]</scope>
    <source>
        <strain evidence="8 9">CECT 9623</strain>
    </source>
</reference>
<evidence type="ECO:0000256" key="5">
    <source>
        <dbReference type="ARBA" id="ARBA00023049"/>
    </source>
</evidence>
<proteinExistence type="inferred from homology"/>
<evidence type="ECO:0000313" key="9">
    <source>
        <dbReference type="Proteomes" id="UP000679725"/>
    </source>
</evidence>
<keyword evidence="5" id="KW-0482">Metalloprotease</keyword>
<dbReference type="InterPro" id="IPR007863">
    <property type="entry name" value="Peptidase_M16_C"/>
</dbReference>
<evidence type="ECO:0000259" key="7">
    <source>
        <dbReference type="Pfam" id="PF05193"/>
    </source>
</evidence>
<sequence>MGFCRPLNKPSGFGKNFVRSTIMIRYKQFTLENGLKVFVHEDFSTPMAAVNILYNVGSRDEDEERTGFAHLFEHLMFGGSQHIPNYDIPVQNVGGENNAFTSPDITNYYITLPADNVETAFWLESDRMLSLSFDPNVLEVQRKVVIEEFKQRYLNQPYGDMWLKLRPLAYKEHPYRWATIGKDIEHIERATMDDVKDFFFRFYRPNNAILVVAGAITFEEVQKLAEKWFGNIPAGQPYVRNIPKEPVQTEARYLETSAAVPLNSIIKVFHMPGRYEEGFYAADLLSDVLGRGKSSRLYQKLLKERAIFNSINASVTSSLDPGLLLIKGNLNPGISLEEADRAVNEVLQELIDTGATEEEVTKVKNQSEASLAFSEVELLNRAMNLAFAANAGNVDWANQDADIIRDLTVNDLHQAAKNILRPENSSTLFYRVETKEPALV</sequence>
<dbReference type="Pfam" id="PF00675">
    <property type="entry name" value="Peptidase_M16"/>
    <property type="match status" value="1"/>
</dbReference>
<evidence type="ECO:0000256" key="1">
    <source>
        <dbReference type="ARBA" id="ARBA00007261"/>
    </source>
</evidence>
<dbReference type="SUPFAM" id="SSF63411">
    <property type="entry name" value="LuxS/MPP-like metallohydrolase"/>
    <property type="match status" value="2"/>
</dbReference>
<dbReference type="InterPro" id="IPR011765">
    <property type="entry name" value="Pept_M16_N"/>
</dbReference>
<comment type="caution">
    <text evidence="8">The sequence shown here is derived from an EMBL/GenBank/DDBJ whole genome shotgun (WGS) entry which is preliminary data.</text>
</comment>
<dbReference type="InterPro" id="IPR011249">
    <property type="entry name" value="Metalloenz_LuxS/M16"/>
</dbReference>
<dbReference type="Pfam" id="PF05193">
    <property type="entry name" value="Peptidase_M16_C"/>
    <property type="match status" value="1"/>
</dbReference>
<accession>A0ABM8USY0</accession>
<protein>
    <submittedName>
        <fullName evidence="8">Zinc protease</fullName>
        <ecNumber evidence="8">3.4.24.-</ecNumber>
    </submittedName>
</protein>
<organism evidence="8 9">
    <name type="scientific">Dyadobacter linearis</name>
    <dbReference type="NCBI Taxonomy" id="2823330"/>
    <lineage>
        <taxon>Bacteria</taxon>
        <taxon>Pseudomonadati</taxon>
        <taxon>Bacteroidota</taxon>
        <taxon>Cytophagia</taxon>
        <taxon>Cytophagales</taxon>
        <taxon>Spirosomataceae</taxon>
        <taxon>Dyadobacter</taxon>
    </lineage>
</organism>
<dbReference type="Gene3D" id="3.30.830.10">
    <property type="entry name" value="Metalloenzyme, LuxS/M16 peptidase-like"/>
    <property type="match status" value="2"/>
</dbReference>
<dbReference type="PANTHER" id="PTHR43690">
    <property type="entry name" value="NARDILYSIN"/>
    <property type="match status" value="1"/>
</dbReference>
<feature type="domain" description="Peptidase M16 C-terminal" evidence="7">
    <location>
        <begin position="190"/>
        <end position="366"/>
    </location>
</feature>
<gene>
    <name evidence="8" type="ORF">DYBT9623_03321</name>
</gene>
<comment type="similarity">
    <text evidence="1">Belongs to the peptidase M16 family.</text>
</comment>